<dbReference type="Pfam" id="PF09476">
    <property type="entry name" value="Pilus_CpaD"/>
    <property type="match status" value="1"/>
</dbReference>
<reference evidence="3 4" key="2">
    <citation type="submission" date="2019-09" db="EMBL/GenBank/DDBJ databases">
        <authorList>
            <person name="Jin C."/>
        </authorList>
    </citation>
    <scope>NUCLEOTIDE SEQUENCE [LARGE SCALE GENOMIC DNA]</scope>
    <source>
        <strain evidence="3 4">BN140002</strain>
    </source>
</reference>
<comment type="caution">
    <text evidence="3">The sequence shown here is derived from an EMBL/GenBank/DDBJ whole genome shotgun (WGS) entry which is preliminary data.</text>
</comment>
<reference evidence="3 4" key="1">
    <citation type="submission" date="2019-09" db="EMBL/GenBank/DDBJ databases">
        <title>Salinarimonas rosea gen. nov., sp. nov., a new member of the a-2 subgroup of the Proteobacteria.</title>
        <authorList>
            <person name="Liu J."/>
        </authorList>
    </citation>
    <scope>NUCLEOTIDE SEQUENCE [LARGE SCALE GENOMIC DNA]</scope>
    <source>
        <strain evidence="3 4">BN140002</strain>
    </source>
</reference>
<keyword evidence="4" id="KW-1185">Reference proteome</keyword>
<proteinExistence type="predicted"/>
<dbReference type="AlphaFoldDB" id="A0A5B2V855"/>
<sequence>MLPHLSPLQGRLAALALLALPLSACMADKSVTGSTYPRDYRERHPIVLKDAPRSLDVFTAGAALDDRQRDDVRAFAAEYLRSGNGPITAQIPAGSPGAHRTFQAVRAALAEGGLPGTAIAVSSYQPADPVLASPIRLSYAGMRAQVASKCGLWPQDLGVTDVAFNIRNEPYWNLGCSMQNNVAAQVADPVDLVRGRSEGRPDTIRRAKVIESIRQGKDPSTQYRQDGQNRINSTVAN</sequence>
<feature type="compositionally biased region" description="Polar residues" evidence="1">
    <location>
        <begin position="218"/>
        <end position="237"/>
    </location>
</feature>
<accession>A0A5B2V855</accession>
<gene>
    <name evidence="3" type="ORF">F0L46_21905</name>
</gene>
<protein>
    <submittedName>
        <fullName evidence="3">Pilus assembly protein CpaD</fullName>
    </submittedName>
</protein>
<dbReference type="OrthoDB" id="9802674at2"/>
<dbReference type="Proteomes" id="UP000323142">
    <property type="component" value="Unassembled WGS sequence"/>
</dbReference>
<dbReference type="EMBL" id="VUOA01000040">
    <property type="protein sequence ID" value="KAA2234996.1"/>
    <property type="molecule type" value="Genomic_DNA"/>
</dbReference>
<evidence type="ECO:0000313" key="4">
    <source>
        <dbReference type="Proteomes" id="UP000323142"/>
    </source>
</evidence>
<feature type="region of interest" description="Disordered" evidence="1">
    <location>
        <begin position="217"/>
        <end position="237"/>
    </location>
</feature>
<evidence type="ECO:0000256" key="1">
    <source>
        <dbReference type="SAM" id="MobiDB-lite"/>
    </source>
</evidence>
<feature type="signal peptide" evidence="2">
    <location>
        <begin position="1"/>
        <end position="26"/>
    </location>
</feature>
<name>A0A5B2V855_9HYPH</name>
<feature type="chain" id="PRO_5022881168" evidence="2">
    <location>
        <begin position="27"/>
        <end position="237"/>
    </location>
</feature>
<dbReference type="InterPro" id="IPR013361">
    <property type="entry name" value="Pilus_CpaD"/>
</dbReference>
<evidence type="ECO:0000313" key="3">
    <source>
        <dbReference type="EMBL" id="KAA2234996.1"/>
    </source>
</evidence>
<dbReference type="NCBIfam" id="TIGR02522">
    <property type="entry name" value="pilus_cpaD"/>
    <property type="match status" value="1"/>
</dbReference>
<keyword evidence="2" id="KW-0732">Signal</keyword>
<dbReference type="InterPro" id="IPR019027">
    <property type="entry name" value="Pilus_biogenesis_CpaD-related"/>
</dbReference>
<evidence type="ECO:0000256" key="2">
    <source>
        <dbReference type="SAM" id="SignalP"/>
    </source>
</evidence>
<dbReference type="RefSeq" id="WP_149821581.1">
    <property type="nucleotide sequence ID" value="NZ_VUOA01000040.1"/>
</dbReference>
<organism evidence="3 4">
    <name type="scientific">Salinarimonas soli</name>
    <dbReference type="NCBI Taxonomy" id="1638099"/>
    <lineage>
        <taxon>Bacteria</taxon>
        <taxon>Pseudomonadati</taxon>
        <taxon>Pseudomonadota</taxon>
        <taxon>Alphaproteobacteria</taxon>
        <taxon>Hyphomicrobiales</taxon>
        <taxon>Salinarimonadaceae</taxon>
        <taxon>Salinarimonas</taxon>
    </lineage>
</organism>